<keyword evidence="7" id="KW-1185">Reference proteome</keyword>
<protein>
    <submittedName>
        <fullName evidence="6">Photosystem I reaction center subunit IV</fullName>
    </submittedName>
</protein>
<accession>A0A0H4IDD6</accession>
<evidence type="ECO:0000256" key="4">
    <source>
        <dbReference type="SAM" id="SignalP"/>
    </source>
</evidence>
<dbReference type="STRING" id="330734.ABA45_11895"/>
<dbReference type="PANTHER" id="PTHR47199:SF2">
    <property type="entry name" value="PHOTOSYSTEM II STABILITY_ASSEMBLY FACTOR HCF136, CHLOROPLASTIC"/>
    <property type="match status" value="1"/>
</dbReference>
<dbReference type="SUPFAM" id="SSF110296">
    <property type="entry name" value="Oligoxyloglucan reducing end-specific cellobiohydrolase"/>
    <property type="match status" value="1"/>
</dbReference>
<dbReference type="AlphaFoldDB" id="A0A0H4IDD6"/>
<evidence type="ECO:0000313" key="6">
    <source>
        <dbReference type="EMBL" id="AKO53017.1"/>
    </source>
</evidence>
<organism evidence="6 7">
    <name type="scientific">Marinobacter psychrophilus</name>
    <dbReference type="NCBI Taxonomy" id="330734"/>
    <lineage>
        <taxon>Bacteria</taxon>
        <taxon>Pseudomonadati</taxon>
        <taxon>Pseudomonadota</taxon>
        <taxon>Gammaproteobacteria</taxon>
        <taxon>Pseudomonadales</taxon>
        <taxon>Marinobacteraceae</taxon>
        <taxon>Marinobacter</taxon>
    </lineage>
</organism>
<proteinExistence type="predicted"/>
<dbReference type="Proteomes" id="UP000036406">
    <property type="component" value="Chromosome"/>
</dbReference>
<feature type="domain" description="Photosynthesis system II assembly factor Ycf48/Hcf136-like" evidence="5">
    <location>
        <begin position="190"/>
        <end position="309"/>
    </location>
</feature>
<dbReference type="InterPro" id="IPR015943">
    <property type="entry name" value="WD40/YVTN_repeat-like_dom_sf"/>
</dbReference>
<feature type="chain" id="PRO_5005206164" evidence="4">
    <location>
        <begin position="35"/>
        <end position="394"/>
    </location>
</feature>
<feature type="signal peptide" evidence="4">
    <location>
        <begin position="1"/>
        <end position="34"/>
    </location>
</feature>
<evidence type="ECO:0000259" key="5">
    <source>
        <dbReference type="Pfam" id="PF14870"/>
    </source>
</evidence>
<dbReference type="InterPro" id="IPR028203">
    <property type="entry name" value="PSII_CF48-like_dom"/>
</dbReference>
<keyword evidence="1" id="KW-0602">Photosynthesis</keyword>
<dbReference type="GO" id="GO:0009523">
    <property type="term" value="C:photosystem II"/>
    <property type="evidence" value="ECO:0007669"/>
    <property type="project" value="UniProtKB-KW"/>
</dbReference>
<dbReference type="PATRIC" id="fig|330734.3.peg.2495"/>
<dbReference type="Gene3D" id="2.130.10.10">
    <property type="entry name" value="YVTN repeat-like/Quinoprotein amine dehydrogenase"/>
    <property type="match status" value="2"/>
</dbReference>
<evidence type="ECO:0000313" key="7">
    <source>
        <dbReference type="Proteomes" id="UP000036406"/>
    </source>
</evidence>
<keyword evidence="3" id="KW-0175">Coiled coil</keyword>
<sequence>MAIRNRRPICACPGFAAAISLAALCVLTPSTAFAVADLLETPARSTELATVSLLNDVARAGDSERLVAVGERGHIIYSDDGGEKWTQASVPVSVTLTGVDFGSASHGWAVGHSGAVLHSSDSGSNWALQMTGIQAANLAIAGIQQEIEATEQRLETAAEDDVGDLEWALDDLVFGLENMQADLSVGPVNPFLDVWFEDADHGFVIGAYGMIFHTDDGGNEWQDWARKLDNADKYHLNAITKIGGGALVIAGEAGQIHVSEDNGITWDRRDSGYEGSLFGVTGTGNSGEALAFGLRGTVMHTTDNGLSWERLKTGSSATLNDGASAGERLVLVGNNGTLVIRDSANAEFRETLRADRLGLMGVVVNGPQSLLLVGEGGVVLVEGDAGMEEQGAVE</sequence>
<dbReference type="EMBL" id="CP011494">
    <property type="protein sequence ID" value="AKO53017.1"/>
    <property type="molecule type" value="Genomic_DNA"/>
</dbReference>
<keyword evidence="4" id="KW-0732">Signal</keyword>
<feature type="domain" description="Photosynthesis system II assembly factor Ycf48/Hcf136-like" evidence="5">
    <location>
        <begin position="44"/>
        <end position="127"/>
    </location>
</feature>
<dbReference type="Pfam" id="PF14870">
    <property type="entry name" value="PSII_BNR"/>
    <property type="match status" value="2"/>
</dbReference>
<evidence type="ECO:0000256" key="1">
    <source>
        <dbReference type="ARBA" id="ARBA00022531"/>
    </source>
</evidence>
<keyword evidence="2" id="KW-0604">Photosystem II</keyword>
<dbReference type="GO" id="GO:0015979">
    <property type="term" value="P:photosynthesis"/>
    <property type="evidence" value="ECO:0007669"/>
    <property type="project" value="UniProtKB-KW"/>
</dbReference>
<reference evidence="6 7" key="1">
    <citation type="submission" date="2015-05" db="EMBL/GenBank/DDBJ databases">
        <title>Complete genome of Marinobacter psychrophilus strain 20041T isolated from sea-ice of the Canadian Basin.</title>
        <authorList>
            <person name="Song L."/>
            <person name="Ren L."/>
            <person name="Yu Y."/>
            <person name="Wang X."/>
        </authorList>
    </citation>
    <scope>NUCLEOTIDE SEQUENCE [LARGE SCALE GENOMIC DNA]</scope>
    <source>
        <strain evidence="6 7">20041</strain>
    </source>
</reference>
<evidence type="ECO:0000256" key="2">
    <source>
        <dbReference type="ARBA" id="ARBA00023276"/>
    </source>
</evidence>
<name>A0A0H4IDD6_9GAMM</name>
<feature type="coiled-coil region" evidence="3">
    <location>
        <begin position="133"/>
        <end position="160"/>
    </location>
</feature>
<dbReference type="RefSeq" id="WP_048386373.1">
    <property type="nucleotide sequence ID" value="NZ_CP011494.1"/>
</dbReference>
<gene>
    <name evidence="6" type="ORF">ABA45_11895</name>
</gene>
<dbReference type="KEGG" id="mpq:ABA45_11895"/>
<evidence type="ECO:0000256" key="3">
    <source>
        <dbReference type="SAM" id="Coils"/>
    </source>
</evidence>
<dbReference type="PANTHER" id="PTHR47199">
    <property type="entry name" value="PHOTOSYSTEM II STABILITY/ASSEMBLY FACTOR HCF136, CHLOROPLASTIC"/>
    <property type="match status" value="1"/>
</dbReference>